<reference evidence="3 4" key="1">
    <citation type="journal article" date="2010" name="Science">
        <title>Genomic comparison of the ants Camponotus floridanus and Harpegnathos saltator.</title>
        <authorList>
            <person name="Bonasio R."/>
            <person name="Zhang G."/>
            <person name="Ye C."/>
            <person name="Mutti N.S."/>
            <person name="Fang X."/>
            <person name="Qin N."/>
            <person name="Donahue G."/>
            <person name="Yang P."/>
            <person name="Li Q."/>
            <person name="Li C."/>
            <person name="Zhang P."/>
            <person name="Huang Z."/>
            <person name="Berger S.L."/>
            <person name="Reinberg D."/>
            <person name="Wang J."/>
            <person name="Liebig J."/>
        </authorList>
    </citation>
    <scope>NUCLEOTIDE SEQUENCE [LARGE SCALE GENOMIC DNA]</scope>
    <source>
        <strain evidence="4">C129</strain>
    </source>
</reference>
<feature type="region of interest" description="Disordered" evidence="1">
    <location>
        <begin position="160"/>
        <end position="185"/>
    </location>
</feature>
<feature type="compositionally biased region" description="Basic and acidic residues" evidence="1">
    <location>
        <begin position="160"/>
        <end position="169"/>
    </location>
</feature>
<feature type="region of interest" description="Disordered" evidence="1">
    <location>
        <begin position="229"/>
        <end position="273"/>
    </location>
</feature>
<dbReference type="InParanoid" id="E1ZV40"/>
<keyword evidence="2" id="KW-0732">Signal</keyword>
<dbReference type="STRING" id="104421.E1ZV40"/>
<dbReference type="Gene3D" id="3.15.10.30">
    <property type="entry name" value="Haemolymph juvenile hormone binding protein"/>
    <property type="match status" value="1"/>
</dbReference>
<organism evidence="4">
    <name type="scientific">Camponotus floridanus</name>
    <name type="common">Florida carpenter ant</name>
    <dbReference type="NCBI Taxonomy" id="104421"/>
    <lineage>
        <taxon>Eukaryota</taxon>
        <taxon>Metazoa</taxon>
        <taxon>Ecdysozoa</taxon>
        <taxon>Arthropoda</taxon>
        <taxon>Hexapoda</taxon>
        <taxon>Insecta</taxon>
        <taxon>Pterygota</taxon>
        <taxon>Neoptera</taxon>
        <taxon>Endopterygota</taxon>
        <taxon>Hymenoptera</taxon>
        <taxon>Apocrita</taxon>
        <taxon>Aculeata</taxon>
        <taxon>Formicoidea</taxon>
        <taxon>Formicidae</taxon>
        <taxon>Formicinae</taxon>
        <taxon>Camponotus</taxon>
    </lineage>
</organism>
<dbReference type="OMA" id="IRYRFHT"/>
<feature type="chain" id="PRO_5003156565" evidence="2">
    <location>
        <begin position="25"/>
        <end position="596"/>
    </location>
</feature>
<evidence type="ECO:0000313" key="3">
    <source>
        <dbReference type="EMBL" id="EFN74949.1"/>
    </source>
</evidence>
<feature type="compositionally biased region" description="Polar residues" evidence="1">
    <location>
        <begin position="170"/>
        <end position="179"/>
    </location>
</feature>
<keyword evidence="4" id="KW-1185">Reference proteome</keyword>
<feature type="signal peptide" evidence="2">
    <location>
        <begin position="1"/>
        <end position="24"/>
    </location>
</feature>
<dbReference type="InterPro" id="IPR038606">
    <property type="entry name" value="To_sf"/>
</dbReference>
<dbReference type="AlphaFoldDB" id="E1ZV40"/>
<evidence type="ECO:0000256" key="2">
    <source>
        <dbReference type="SAM" id="SignalP"/>
    </source>
</evidence>
<sequence>MPRLESQNIVYILLILSTITLVRCALLEMSQMLWNKTVSGGLTKIGKLDPLRVPVIKIDQSEGEISYRVILRNLEIVGLNESILESIYVARSELNSNLSDFEAGYVSYSNIRDVDSVRYSFHTMMREPNVPKENFEDIVSSVNRADIRPSSRYQEARFEKLQQDQDGSRTFEQNQQYNRRTPFRSDVRFDDFHRDSLKASSNLQTNPENFKDFKRPTYVQPIYAQKARDIQGYQGSSRSSEEIIDCGDSKDSQFRGNQKGSQKYEPRQDADDRYERRIEDVEVSASKTVETRLKSQGDARPPTLYNREQSLRSNLLSNVKLSRHGVIERTDYIDIVYADDKANGSIKHFGNLGINPVESRQVYDIEDIMKGIRENTRFIIHNFTEGEALRKRNDLVKAAMEANNLRNLTRYAKGYQEQQGYFEEGMQLIYHYGEMDVRNDSASQNISDNRRTKRARSKEADEDDVMRVILRIRVPLLRVKSQYTLTGKVGKEMLRGNGLLTGNFTDVVGDFTLELKKLNEELIIIRAARAKLSAKDKKINLQGMNEAGPVQVILNYGLTAAEAIAAMLADDFATKGLSEKTADALIYRMYENLPVN</sequence>
<name>E1ZV40_CAMFO</name>
<protein>
    <submittedName>
        <fullName evidence="3">Uncharacterized protein</fullName>
    </submittedName>
</protein>
<accession>E1ZV40</accession>
<evidence type="ECO:0000313" key="4">
    <source>
        <dbReference type="Proteomes" id="UP000000311"/>
    </source>
</evidence>
<dbReference type="OrthoDB" id="8191090at2759"/>
<dbReference type="Proteomes" id="UP000000311">
    <property type="component" value="Unassembled WGS sequence"/>
</dbReference>
<proteinExistence type="predicted"/>
<dbReference type="EMBL" id="GL434403">
    <property type="protein sequence ID" value="EFN74949.1"/>
    <property type="molecule type" value="Genomic_DNA"/>
</dbReference>
<evidence type="ECO:0000256" key="1">
    <source>
        <dbReference type="SAM" id="MobiDB-lite"/>
    </source>
</evidence>
<gene>
    <name evidence="3" type="ORF">EAG_04008</name>
</gene>
<feature type="compositionally biased region" description="Basic and acidic residues" evidence="1">
    <location>
        <begin position="262"/>
        <end position="273"/>
    </location>
</feature>